<feature type="region of interest" description="Disordered" evidence="1">
    <location>
        <begin position="658"/>
        <end position="677"/>
    </location>
</feature>
<feature type="region of interest" description="Disordered" evidence="1">
    <location>
        <begin position="683"/>
        <end position="704"/>
    </location>
</feature>
<evidence type="ECO:0000313" key="2">
    <source>
        <dbReference type="EMBL" id="TDE08356.1"/>
    </source>
</evidence>
<keyword evidence="3" id="KW-1185">Reference proteome</keyword>
<gene>
    <name evidence="2" type="ORF">E1269_17795</name>
</gene>
<feature type="compositionally biased region" description="Basic and acidic residues" evidence="1">
    <location>
        <begin position="659"/>
        <end position="674"/>
    </location>
</feature>
<dbReference type="SUPFAM" id="SSF51126">
    <property type="entry name" value="Pectin lyase-like"/>
    <property type="match status" value="2"/>
</dbReference>
<organism evidence="2 3">
    <name type="scientific">Jiangella asiatica</name>
    <dbReference type="NCBI Taxonomy" id="2530372"/>
    <lineage>
        <taxon>Bacteria</taxon>
        <taxon>Bacillati</taxon>
        <taxon>Actinomycetota</taxon>
        <taxon>Actinomycetes</taxon>
        <taxon>Jiangellales</taxon>
        <taxon>Jiangellaceae</taxon>
        <taxon>Jiangella</taxon>
    </lineage>
</organism>
<protein>
    <recommendedName>
        <fullName evidence="4">Right-handed parallel beta-helix repeat-containing protein</fullName>
    </recommendedName>
</protein>
<dbReference type="Proteomes" id="UP000294739">
    <property type="component" value="Unassembled WGS sequence"/>
</dbReference>
<dbReference type="OrthoDB" id="5007922at2"/>
<dbReference type="EMBL" id="SMKZ01000025">
    <property type="protein sequence ID" value="TDE08356.1"/>
    <property type="molecule type" value="Genomic_DNA"/>
</dbReference>
<proteinExistence type="predicted"/>
<dbReference type="Gene3D" id="2.60.40.10">
    <property type="entry name" value="Immunoglobulins"/>
    <property type="match status" value="1"/>
</dbReference>
<dbReference type="InterPro" id="IPR013783">
    <property type="entry name" value="Ig-like_fold"/>
</dbReference>
<dbReference type="InParanoid" id="A0A4R5D4V3"/>
<dbReference type="AlphaFoldDB" id="A0A4R5D4V3"/>
<dbReference type="InterPro" id="IPR012334">
    <property type="entry name" value="Pectin_lyas_fold"/>
</dbReference>
<sequence>MTTVSAQQRIDSQLTCRPTIDTNLPPRAVATSPFPDIDWTPCSSDRQVWYRVQVATDRSFMDVSIDEVVQTPRFVPDTALDPGEVFVRVRAESAAGRGAWAPAARVDVAQRDVITVPADASTDTMRELLETAMARGHDRPHRTTVVRFTGDRHELDCGTLAEEEPCFDLSGARNLMIDGGGAAFVVTNPTSSFVDLTESRDVTLRNFSVDYDPLPFSETTIIAKGVDGSGRPYVIADVTSPDMPGLLDPHMTFKEGVAGYPRWGQLLDSGQPGTLVPSAGGVINVPSEDIVDEGSGTYRLYSPRLHAEAEIGDIFRRQARINGRSIVNGAQITNLALDRITAYASPSGLVNPREGHGLTVVNSAVRVKDGRYASTNADGIHGLGMTRGPWVENSVFHGLMDDVVNLRPIPHVVTEITDGGQALTLADSVAIPVGTEVAGYVFADGTTTRTTVEQVDIGADDTTVLHLAAPITQADVLYGMHDAAPLTTFRNDAFVGGLRYGLLLRTVDTTVESTLFDTQDGAAMIFENHPWRGNEGLMSLRARVINNVVARNRDIAGSVQVGLLACGGGTGPTCTRERAITERARPHEDLQFVANEVTDWTGHGIALRNGRRNEIACNLIGEPSGSPQTPPASIRTENTADTTVVHNRVANGLVALADDGGRHADNGPETRPDAEPECQALAAAQSVSPRAADGLDLPAWAVRD</sequence>
<dbReference type="InterPro" id="IPR011050">
    <property type="entry name" value="Pectin_lyase_fold/virulence"/>
</dbReference>
<comment type="caution">
    <text evidence="2">The sequence shown here is derived from an EMBL/GenBank/DDBJ whole genome shotgun (WGS) entry which is preliminary data.</text>
</comment>
<dbReference type="Gene3D" id="2.160.20.10">
    <property type="entry name" value="Single-stranded right-handed beta-helix, Pectin lyase-like"/>
    <property type="match status" value="1"/>
</dbReference>
<evidence type="ECO:0000313" key="3">
    <source>
        <dbReference type="Proteomes" id="UP000294739"/>
    </source>
</evidence>
<evidence type="ECO:0000256" key="1">
    <source>
        <dbReference type="SAM" id="MobiDB-lite"/>
    </source>
</evidence>
<evidence type="ECO:0008006" key="4">
    <source>
        <dbReference type="Google" id="ProtNLM"/>
    </source>
</evidence>
<dbReference type="GO" id="GO:0005975">
    <property type="term" value="P:carbohydrate metabolic process"/>
    <property type="evidence" value="ECO:0007669"/>
    <property type="project" value="UniProtKB-ARBA"/>
</dbReference>
<accession>A0A4R5D4V3</accession>
<dbReference type="RefSeq" id="WP_131896935.1">
    <property type="nucleotide sequence ID" value="NZ_SMKZ01000025.1"/>
</dbReference>
<reference evidence="2 3" key="1">
    <citation type="submission" date="2019-03" db="EMBL/GenBank/DDBJ databases">
        <title>Draft genome sequences of novel Actinobacteria.</title>
        <authorList>
            <person name="Sahin N."/>
            <person name="Ay H."/>
            <person name="Saygin H."/>
        </authorList>
    </citation>
    <scope>NUCLEOTIDE SEQUENCE [LARGE SCALE GENOMIC DNA]</scope>
    <source>
        <strain evidence="2 3">5K138</strain>
    </source>
</reference>
<name>A0A4R5D4V3_9ACTN</name>